<comment type="caution">
    <text evidence="1">The sequence shown here is derived from an EMBL/GenBank/DDBJ whole genome shotgun (WGS) entry which is preliminary data.</text>
</comment>
<keyword evidence="2" id="KW-1185">Reference proteome</keyword>
<gene>
    <name evidence="1" type="ORF">O9H85_01875</name>
</gene>
<organism evidence="1 2">
    <name type="scientific">Paenibacillus gyeongsangnamensis</name>
    <dbReference type="NCBI Taxonomy" id="3388067"/>
    <lineage>
        <taxon>Bacteria</taxon>
        <taxon>Bacillati</taxon>
        <taxon>Bacillota</taxon>
        <taxon>Bacilli</taxon>
        <taxon>Bacillales</taxon>
        <taxon>Paenibacillaceae</taxon>
        <taxon>Paenibacillus</taxon>
    </lineage>
</organism>
<proteinExistence type="predicted"/>
<protein>
    <submittedName>
        <fullName evidence="1">Uncharacterized protein</fullName>
    </submittedName>
</protein>
<evidence type="ECO:0000313" key="1">
    <source>
        <dbReference type="EMBL" id="MCZ8511206.1"/>
    </source>
</evidence>
<accession>A0ABT4Q320</accession>
<dbReference type="RefSeq" id="WP_269879568.1">
    <property type="nucleotide sequence ID" value="NZ_JAQAGZ010000001.1"/>
</dbReference>
<dbReference type="Proteomes" id="UP001527882">
    <property type="component" value="Unassembled WGS sequence"/>
</dbReference>
<name>A0ABT4Q320_9BACL</name>
<dbReference type="EMBL" id="JAQAGZ010000001">
    <property type="protein sequence ID" value="MCZ8511206.1"/>
    <property type="molecule type" value="Genomic_DNA"/>
</dbReference>
<reference evidence="1 2" key="1">
    <citation type="submission" date="2022-12" db="EMBL/GenBank/DDBJ databases">
        <title>Draft genome sequence of Paenibacillus sp. dW9.</title>
        <authorList>
            <person name="Choi E.-W."/>
            <person name="Kim D.-U."/>
        </authorList>
    </citation>
    <scope>NUCLEOTIDE SEQUENCE [LARGE SCALE GENOMIC DNA]</scope>
    <source>
        <strain evidence="2">dW9</strain>
    </source>
</reference>
<sequence length="172" mass="19312">MTKPLRKYGLLMDLPEDKRAGYYAQIVKALAGRAALFDRDKELLIFSKPGERDDSLPIMQQYAIPYEETDLLLLPAEALLAPTFTDFGLVSRQEHPYVFADLAAVFRLAPAPGSGRPSEPDQAFAQLQEHLLAWYAGESEGIRYGVAESHHRELMERIAVAYGCEVSWVEPE</sequence>
<evidence type="ECO:0000313" key="2">
    <source>
        <dbReference type="Proteomes" id="UP001527882"/>
    </source>
</evidence>